<name>A0A915HY31_ROMCU</name>
<evidence type="ECO:0000313" key="2">
    <source>
        <dbReference type="WBParaSite" id="nRc.2.0.1.t06794-RA"/>
    </source>
</evidence>
<protein>
    <submittedName>
        <fullName evidence="2">Uncharacterized protein</fullName>
    </submittedName>
</protein>
<keyword evidence="1" id="KW-1185">Reference proteome</keyword>
<accession>A0A915HY31</accession>
<organism evidence="1 2">
    <name type="scientific">Romanomermis culicivorax</name>
    <name type="common">Nematode worm</name>
    <dbReference type="NCBI Taxonomy" id="13658"/>
    <lineage>
        <taxon>Eukaryota</taxon>
        <taxon>Metazoa</taxon>
        <taxon>Ecdysozoa</taxon>
        <taxon>Nematoda</taxon>
        <taxon>Enoplea</taxon>
        <taxon>Dorylaimia</taxon>
        <taxon>Mermithida</taxon>
        <taxon>Mermithoidea</taxon>
        <taxon>Mermithidae</taxon>
        <taxon>Romanomermis</taxon>
    </lineage>
</organism>
<dbReference type="Proteomes" id="UP000887565">
    <property type="component" value="Unplaced"/>
</dbReference>
<sequence length="74" mass="9000">MLNGLCFCKKQPERRKISDPNNWKKCHQRKLNEILKRSDRICQTLQQVTRANKESQFFRVLIQIMNSRICEEYN</sequence>
<evidence type="ECO:0000313" key="1">
    <source>
        <dbReference type="Proteomes" id="UP000887565"/>
    </source>
</evidence>
<proteinExistence type="predicted"/>
<dbReference type="WBParaSite" id="nRc.2.0.1.t06794-RA">
    <property type="protein sequence ID" value="nRc.2.0.1.t06794-RA"/>
    <property type="gene ID" value="nRc.2.0.1.g06794"/>
</dbReference>
<reference evidence="2" key="1">
    <citation type="submission" date="2022-11" db="UniProtKB">
        <authorList>
            <consortium name="WormBaseParasite"/>
        </authorList>
    </citation>
    <scope>IDENTIFICATION</scope>
</reference>
<dbReference type="AlphaFoldDB" id="A0A915HY31"/>